<dbReference type="Proteomes" id="UP001066276">
    <property type="component" value="Chromosome 9"/>
</dbReference>
<dbReference type="EMBL" id="JANPWB010000013">
    <property type="protein sequence ID" value="KAJ1110882.1"/>
    <property type="molecule type" value="Genomic_DNA"/>
</dbReference>
<sequence length="107" mass="12091">MQECMCHGMVEKEDLPDCFSRADTNRDFPFSFQAFDSDGGRTGRQAWVTRTPKASDMCSARGRKEASCIKSFARLMEDERYHLEESTAPGEWTQTDAERGKEKPSGA</sequence>
<protein>
    <submittedName>
        <fullName evidence="2">Uncharacterized protein</fullName>
    </submittedName>
</protein>
<dbReference type="AlphaFoldDB" id="A0AAV7N8I2"/>
<reference evidence="2" key="1">
    <citation type="journal article" date="2022" name="bioRxiv">
        <title>Sequencing and chromosome-scale assembly of the giantPleurodeles waltlgenome.</title>
        <authorList>
            <person name="Brown T."/>
            <person name="Elewa A."/>
            <person name="Iarovenko S."/>
            <person name="Subramanian E."/>
            <person name="Araus A.J."/>
            <person name="Petzold A."/>
            <person name="Susuki M."/>
            <person name="Suzuki K.-i.T."/>
            <person name="Hayashi T."/>
            <person name="Toyoda A."/>
            <person name="Oliveira C."/>
            <person name="Osipova E."/>
            <person name="Leigh N.D."/>
            <person name="Simon A."/>
            <person name="Yun M.H."/>
        </authorList>
    </citation>
    <scope>NUCLEOTIDE SEQUENCE</scope>
    <source>
        <strain evidence="2">20211129_DDA</strain>
        <tissue evidence="2">Liver</tissue>
    </source>
</reference>
<evidence type="ECO:0000256" key="1">
    <source>
        <dbReference type="SAM" id="MobiDB-lite"/>
    </source>
</evidence>
<accession>A0AAV7N8I2</accession>
<organism evidence="2 3">
    <name type="scientific">Pleurodeles waltl</name>
    <name type="common">Iberian ribbed newt</name>
    <dbReference type="NCBI Taxonomy" id="8319"/>
    <lineage>
        <taxon>Eukaryota</taxon>
        <taxon>Metazoa</taxon>
        <taxon>Chordata</taxon>
        <taxon>Craniata</taxon>
        <taxon>Vertebrata</taxon>
        <taxon>Euteleostomi</taxon>
        <taxon>Amphibia</taxon>
        <taxon>Batrachia</taxon>
        <taxon>Caudata</taxon>
        <taxon>Salamandroidea</taxon>
        <taxon>Salamandridae</taxon>
        <taxon>Pleurodelinae</taxon>
        <taxon>Pleurodeles</taxon>
    </lineage>
</organism>
<proteinExistence type="predicted"/>
<keyword evidence="3" id="KW-1185">Reference proteome</keyword>
<comment type="caution">
    <text evidence="2">The sequence shown here is derived from an EMBL/GenBank/DDBJ whole genome shotgun (WGS) entry which is preliminary data.</text>
</comment>
<feature type="region of interest" description="Disordered" evidence="1">
    <location>
        <begin position="83"/>
        <end position="107"/>
    </location>
</feature>
<evidence type="ECO:0000313" key="2">
    <source>
        <dbReference type="EMBL" id="KAJ1110882.1"/>
    </source>
</evidence>
<gene>
    <name evidence="2" type="ORF">NDU88_008228</name>
</gene>
<name>A0AAV7N8I2_PLEWA</name>
<evidence type="ECO:0000313" key="3">
    <source>
        <dbReference type="Proteomes" id="UP001066276"/>
    </source>
</evidence>
<feature type="compositionally biased region" description="Basic and acidic residues" evidence="1">
    <location>
        <begin position="96"/>
        <end position="107"/>
    </location>
</feature>